<organism evidence="1 2">
    <name type="scientific">Mycolicibacterium grossiae</name>
    <dbReference type="NCBI Taxonomy" id="1552759"/>
    <lineage>
        <taxon>Bacteria</taxon>
        <taxon>Bacillati</taxon>
        <taxon>Actinomycetota</taxon>
        <taxon>Actinomycetes</taxon>
        <taxon>Mycobacteriales</taxon>
        <taxon>Mycobacteriaceae</taxon>
        <taxon>Mycolicibacterium</taxon>
    </lineage>
</organism>
<reference evidence="1 2" key="1">
    <citation type="submission" date="2016-09" db="EMBL/GenBank/DDBJ databases">
        <title>genome sequence of Mycobacterium sp. 739 SCH.</title>
        <authorList>
            <person name="Greninger A.L."/>
            <person name="Qin X."/>
            <person name="Jerome K."/>
            <person name="Vora S."/>
            <person name="Quinn K."/>
        </authorList>
    </citation>
    <scope>NUCLEOTIDE SEQUENCE [LARGE SCALE GENOMIC DNA]</scope>
    <source>
        <strain evidence="1 2">SCH</strain>
    </source>
</reference>
<evidence type="ECO:0000313" key="2">
    <source>
        <dbReference type="Proteomes" id="UP000178953"/>
    </source>
</evidence>
<keyword evidence="2" id="KW-1185">Reference proteome</keyword>
<evidence type="ECO:0000313" key="1">
    <source>
        <dbReference type="EMBL" id="OFJ53795.1"/>
    </source>
</evidence>
<accession>A0A1E8Q5N0</accession>
<dbReference type="RefSeq" id="WP_070353027.1">
    <property type="nucleotide sequence ID" value="NZ_CP043474.1"/>
</dbReference>
<dbReference type="AlphaFoldDB" id="A0A1E8Q5N0"/>
<gene>
    <name evidence="1" type="ORF">BEL07_10455</name>
</gene>
<protein>
    <submittedName>
        <fullName evidence="1">Uncharacterized protein</fullName>
    </submittedName>
</protein>
<name>A0A1E8Q5N0_9MYCO</name>
<sequence length="134" mass="13573">MRLFVADQTDGDGARGDALSELTAGGSPVVRLSAPDLQRAKRGTARIHADGRDVAVVLDVAVSVPGDYRAAAASHTVHYAGTVAGLTGLIADIDSAGVADGVALIPTAGASPAELRQLGHDVLRLLADREPKSA</sequence>
<dbReference type="Proteomes" id="UP000178953">
    <property type="component" value="Unassembled WGS sequence"/>
</dbReference>
<comment type="caution">
    <text evidence="1">The sequence shown here is derived from an EMBL/GenBank/DDBJ whole genome shotgun (WGS) entry which is preliminary data.</text>
</comment>
<proteinExistence type="predicted"/>
<dbReference type="EMBL" id="MCHX01000020">
    <property type="protein sequence ID" value="OFJ53795.1"/>
    <property type="molecule type" value="Genomic_DNA"/>
</dbReference>